<dbReference type="EMBL" id="JAAVTK010000004">
    <property type="protein sequence ID" value="NKI89337.1"/>
    <property type="molecule type" value="Genomic_DNA"/>
</dbReference>
<protein>
    <recommendedName>
        <fullName evidence="5">DUF3311 domain-containing protein</fullName>
    </recommendedName>
</protein>
<reference evidence="3 4" key="1">
    <citation type="submission" date="2020-03" db="EMBL/GenBank/DDBJ databases">
        <title>Genomic Encyclopedia of Type Strains, Phase IV (KMG-V): Genome sequencing to study the core and pangenomes of soil and plant-associated prokaryotes.</title>
        <authorList>
            <person name="Whitman W."/>
        </authorList>
    </citation>
    <scope>NUCLEOTIDE SEQUENCE [LARGE SCALE GENOMIC DNA]</scope>
    <source>
        <strain evidence="3 4">1B</strain>
    </source>
</reference>
<proteinExistence type="predicted"/>
<keyword evidence="4" id="KW-1185">Reference proteome</keyword>
<comment type="caution">
    <text evidence="3">The sequence shown here is derived from an EMBL/GenBank/DDBJ whole genome shotgun (WGS) entry which is preliminary data.</text>
</comment>
<dbReference type="Proteomes" id="UP000717634">
    <property type="component" value="Unassembled WGS sequence"/>
</dbReference>
<evidence type="ECO:0000256" key="2">
    <source>
        <dbReference type="SAM" id="Phobius"/>
    </source>
</evidence>
<accession>A0ABX1HGL4</accession>
<evidence type="ECO:0000256" key="1">
    <source>
        <dbReference type="SAM" id="MobiDB-lite"/>
    </source>
</evidence>
<evidence type="ECO:0000313" key="3">
    <source>
        <dbReference type="EMBL" id="NKI89337.1"/>
    </source>
</evidence>
<keyword evidence="2" id="KW-1133">Transmembrane helix</keyword>
<gene>
    <name evidence="3" type="ORF">HBN54_001932</name>
</gene>
<name>A0ABX1HGL4_9BACT</name>
<organism evidence="3 4">
    <name type="scientific">Hymenobacter artigasi</name>
    <dbReference type="NCBI Taxonomy" id="2719616"/>
    <lineage>
        <taxon>Bacteria</taxon>
        <taxon>Pseudomonadati</taxon>
        <taxon>Bacteroidota</taxon>
        <taxon>Cytophagia</taxon>
        <taxon>Cytophagales</taxon>
        <taxon>Hymenobacteraceae</taxon>
        <taxon>Hymenobacter</taxon>
    </lineage>
</organism>
<feature type="transmembrane region" description="Helical" evidence="2">
    <location>
        <begin position="57"/>
        <end position="76"/>
    </location>
</feature>
<dbReference type="RefSeq" id="WP_168672708.1">
    <property type="nucleotide sequence ID" value="NZ_JAAVTK010000004.1"/>
</dbReference>
<sequence>MSDAPDNSLPNLVPADRPAPRRGPRLLFIAVLFGVLLNYPLLGLFDHDGRVGGVPVLYLYVLLTWIALVGLTAWLTRGGIKN</sequence>
<evidence type="ECO:0008006" key="5">
    <source>
        <dbReference type="Google" id="ProtNLM"/>
    </source>
</evidence>
<keyword evidence="2" id="KW-0812">Transmembrane</keyword>
<evidence type="ECO:0000313" key="4">
    <source>
        <dbReference type="Proteomes" id="UP000717634"/>
    </source>
</evidence>
<feature type="region of interest" description="Disordered" evidence="1">
    <location>
        <begin position="1"/>
        <end position="21"/>
    </location>
</feature>
<feature type="transmembrane region" description="Helical" evidence="2">
    <location>
        <begin position="26"/>
        <end position="45"/>
    </location>
</feature>
<keyword evidence="2" id="KW-0472">Membrane</keyword>